<accession>A0A371HGE5</accession>
<evidence type="ECO:0000313" key="2">
    <source>
        <dbReference type="Proteomes" id="UP000257109"/>
    </source>
</evidence>
<comment type="caution">
    <text evidence="1">The sequence shown here is derived from an EMBL/GenBank/DDBJ whole genome shotgun (WGS) entry which is preliminary data.</text>
</comment>
<feature type="non-terminal residue" evidence="1">
    <location>
        <position position="1"/>
    </location>
</feature>
<keyword evidence="2" id="KW-1185">Reference proteome</keyword>
<evidence type="ECO:0000313" key="1">
    <source>
        <dbReference type="EMBL" id="RDY01858.1"/>
    </source>
</evidence>
<dbReference type="AlphaFoldDB" id="A0A371HGE5"/>
<protein>
    <submittedName>
        <fullName evidence="1">Uncharacterized protein</fullName>
    </submittedName>
</protein>
<dbReference type="Proteomes" id="UP000257109">
    <property type="component" value="Unassembled WGS sequence"/>
</dbReference>
<reference evidence="1" key="1">
    <citation type="submission" date="2018-05" db="EMBL/GenBank/DDBJ databases">
        <title>Draft genome of Mucuna pruriens seed.</title>
        <authorList>
            <person name="Nnadi N.E."/>
            <person name="Vos R."/>
            <person name="Hasami M.H."/>
            <person name="Devisetty U.K."/>
            <person name="Aguiy J.C."/>
        </authorList>
    </citation>
    <scope>NUCLEOTIDE SEQUENCE [LARGE SCALE GENOMIC DNA]</scope>
    <source>
        <strain evidence="1">JCA_2017</strain>
    </source>
</reference>
<dbReference type="EMBL" id="QJKJ01002665">
    <property type="protein sequence ID" value="RDY01858.1"/>
    <property type="molecule type" value="Genomic_DNA"/>
</dbReference>
<sequence>MDARLLSFEEEGLNTESNLLPDHKGTSINAIKNNMLEEKASCPLHFHSYFQAFAPMHEVLMPPFILKARAYTIKVLKPPSTFKRLYTYA</sequence>
<organism evidence="1 2">
    <name type="scientific">Mucuna pruriens</name>
    <name type="common">Velvet bean</name>
    <name type="synonym">Dolichos pruriens</name>
    <dbReference type="NCBI Taxonomy" id="157652"/>
    <lineage>
        <taxon>Eukaryota</taxon>
        <taxon>Viridiplantae</taxon>
        <taxon>Streptophyta</taxon>
        <taxon>Embryophyta</taxon>
        <taxon>Tracheophyta</taxon>
        <taxon>Spermatophyta</taxon>
        <taxon>Magnoliopsida</taxon>
        <taxon>eudicotyledons</taxon>
        <taxon>Gunneridae</taxon>
        <taxon>Pentapetalae</taxon>
        <taxon>rosids</taxon>
        <taxon>fabids</taxon>
        <taxon>Fabales</taxon>
        <taxon>Fabaceae</taxon>
        <taxon>Papilionoideae</taxon>
        <taxon>50 kb inversion clade</taxon>
        <taxon>NPAAA clade</taxon>
        <taxon>indigoferoid/millettioid clade</taxon>
        <taxon>Phaseoleae</taxon>
        <taxon>Mucuna</taxon>
    </lineage>
</organism>
<proteinExistence type="predicted"/>
<name>A0A371HGE5_MUCPR</name>
<gene>
    <name evidence="1" type="ORF">CR513_14769</name>
</gene>